<accession>A0A8C5JSF9</accession>
<dbReference type="Ensembl" id="ENSJHYT00000029402.1">
    <property type="protein sequence ID" value="ENSJHYP00000024393.1"/>
    <property type="gene ID" value="ENSJHYG00000018320.1"/>
</dbReference>
<organism evidence="1 2">
    <name type="scientific">Junco hyemalis</name>
    <name type="common">Dark-eyed junco</name>
    <dbReference type="NCBI Taxonomy" id="40217"/>
    <lineage>
        <taxon>Eukaryota</taxon>
        <taxon>Metazoa</taxon>
        <taxon>Chordata</taxon>
        <taxon>Craniata</taxon>
        <taxon>Vertebrata</taxon>
        <taxon>Euteleostomi</taxon>
        <taxon>Archelosauria</taxon>
        <taxon>Archosauria</taxon>
        <taxon>Dinosauria</taxon>
        <taxon>Saurischia</taxon>
        <taxon>Theropoda</taxon>
        <taxon>Coelurosauria</taxon>
        <taxon>Aves</taxon>
        <taxon>Neognathae</taxon>
        <taxon>Neoaves</taxon>
        <taxon>Telluraves</taxon>
        <taxon>Australaves</taxon>
        <taxon>Passeriformes</taxon>
        <taxon>Passerellidae</taxon>
        <taxon>Junco</taxon>
    </lineage>
</organism>
<dbReference type="Proteomes" id="UP000694408">
    <property type="component" value="Unplaced"/>
</dbReference>
<evidence type="ECO:0000313" key="2">
    <source>
        <dbReference type="Proteomes" id="UP000694408"/>
    </source>
</evidence>
<name>A0A8C5JSF9_JUNHY</name>
<reference evidence="1" key="2">
    <citation type="submission" date="2025-09" db="UniProtKB">
        <authorList>
            <consortium name="Ensembl"/>
        </authorList>
    </citation>
    <scope>IDENTIFICATION</scope>
</reference>
<protein>
    <submittedName>
        <fullName evidence="1">Uncharacterized protein</fullName>
    </submittedName>
</protein>
<reference evidence="1" key="1">
    <citation type="submission" date="2025-08" db="UniProtKB">
        <authorList>
            <consortium name="Ensembl"/>
        </authorList>
    </citation>
    <scope>IDENTIFICATION</scope>
</reference>
<dbReference type="AlphaFoldDB" id="A0A8C5JSF9"/>
<proteinExistence type="predicted"/>
<sequence>VRLEGIPRCLPRLAAGRGRSGRQVRVSEDCPAPWLLRERQVKLGRGSFQTERMRKPSTACWGHSAHGALQTPGTSWRADGPGMPPVVPHSCFQEAAVWSLTEQKHAQC</sequence>
<evidence type="ECO:0000313" key="1">
    <source>
        <dbReference type="Ensembl" id="ENSJHYP00000024393.1"/>
    </source>
</evidence>
<keyword evidence="2" id="KW-1185">Reference proteome</keyword>